<name>O55154_RAT</name>
<dbReference type="HOGENOM" id="CLU_2541999_0_0_1"/>
<dbReference type="RGD" id="2278">
    <property type="gene designation" value="Cast"/>
</dbReference>
<evidence type="ECO:0007829" key="4">
    <source>
        <dbReference type="PubMed" id="22673903"/>
    </source>
</evidence>
<dbReference type="AlphaFoldDB" id="O55154"/>
<feature type="compositionally biased region" description="Basic and acidic residues" evidence="1">
    <location>
        <begin position="71"/>
        <end position="83"/>
    </location>
</feature>
<dbReference type="EMBL" id="Y13590">
    <property type="protein sequence ID" value="CAA73918.1"/>
    <property type="molecule type" value="mRNA"/>
</dbReference>
<protein>
    <submittedName>
        <fullName evidence="2">Calpastatin</fullName>
    </submittedName>
</protein>
<feature type="compositionally biased region" description="Polar residues" evidence="1">
    <location>
        <begin position="61"/>
        <end position="70"/>
    </location>
</feature>
<reference evidence="2" key="1">
    <citation type="journal article" date="1998" name="FEBS Lett.">
        <title>Rat brain contains multiple mRNAs for calpastatin.</title>
        <authorList>
            <person name="De Tullio R."/>
            <person name="Sparatore B."/>
            <person name="Salamino F."/>
            <person name="Melloni E."/>
            <person name="Pontremoli S."/>
        </authorList>
    </citation>
    <scope>NUCLEOTIDE SEQUENCE</scope>
    <source>
        <strain evidence="2">Sprague Dawley</strain>
        <tissue evidence="2">Brain</tissue>
    </source>
</reference>
<sequence>MSTTGAKAVKIESEKSQSSEPPVIHEKKPKGKPKEGSEPQTLPKHASDTGSKHAHKEKALSRSNEQIVSEKSSESKTKFQDAT</sequence>
<feature type="region of interest" description="Disordered" evidence="1">
    <location>
        <begin position="1"/>
        <end position="83"/>
    </location>
</feature>
<proteinExistence type="evidence at protein level"/>
<dbReference type="Bgee" id="ENSRNOG00000010286">
    <property type="expression patterns" value="Expressed in esophagus and 20 other cell types or tissues"/>
</dbReference>
<reference evidence="4" key="2">
    <citation type="journal article" date="2012" name="Nat. Commun.">
        <title>Quantitative maps of protein phosphorylation sites across 14 different rat organs and tissues.</title>
        <authorList>
            <person name="Lundby A."/>
            <person name="Secher A."/>
            <person name="Lage K."/>
            <person name="Nordsborg N.B."/>
            <person name="Dmytriyev A."/>
            <person name="Lundby C."/>
            <person name="Olsen J.V."/>
        </authorList>
    </citation>
    <scope>IDENTIFICATION BY MASS SPECTROMETRY [LARGE SCALE ANALYSIS]</scope>
</reference>
<dbReference type="jPOST" id="O55154"/>
<gene>
    <name evidence="3" type="primary">Cast</name>
    <name evidence="2" type="synonym">CAST</name>
</gene>
<organism evidence="2">
    <name type="scientific">Rattus norvegicus</name>
    <name type="common">Rat</name>
    <dbReference type="NCBI Taxonomy" id="10116"/>
    <lineage>
        <taxon>Eukaryota</taxon>
        <taxon>Metazoa</taxon>
        <taxon>Chordata</taxon>
        <taxon>Craniata</taxon>
        <taxon>Vertebrata</taxon>
        <taxon>Euteleostomi</taxon>
        <taxon>Mammalia</taxon>
        <taxon>Eutheria</taxon>
        <taxon>Euarchontoglires</taxon>
        <taxon>Glires</taxon>
        <taxon>Rodentia</taxon>
        <taxon>Myomorpha</taxon>
        <taxon>Muroidea</taxon>
        <taxon>Muridae</taxon>
        <taxon>Murinae</taxon>
        <taxon>Rattus</taxon>
    </lineage>
</organism>
<dbReference type="ExpressionAtlas" id="O55154">
    <property type="expression patterns" value="baseline and differential"/>
</dbReference>
<accession>O55154</accession>
<evidence type="ECO:0000313" key="2">
    <source>
        <dbReference type="EMBL" id="CAA73918.1"/>
    </source>
</evidence>
<evidence type="ECO:0000256" key="1">
    <source>
        <dbReference type="SAM" id="MobiDB-lite"/>
    </source>
</evidence>
<evidence type="ECO:0000313" key="3">
    <source>
        <dbReference type="RGD" id="2278"/>
    </source>
</evidence>